<dbReference type="AlphaFoldDB" id="A0A8T2PM41"/>
<feature type="region of interest" description="Disordered" evidence="1">
    <location>
        <begin position="333"/>
        <end position="358"/>
    </location>
</feature>
<feature type="region of interest" description="Disordered" evidence="1">
    <location>
        <begin position="228"/>
        <end position="287"/>
    </location>
</feature>
<evidence type="ECO:0000256" key="1">
    <source>
        <dbReference type="SAM" id="MobiDB-lite"/>
    </source>
</evidence>
<evidence type="ECO:0000313" key="2">
    <source>
        <dbReference type="EMBL" id="KAG9352721.1"/>
    </source>
</evidence>
<feature type="compositionally biased region" description="Low complexity" evidence="1">
    <location>
        <begin position="228"/>
        <end position="241"/>
    </location>
</feature>
<feature type="compositionally biased region" description="Polar residues" evidence="1">
    <location>
        <begin position="242"/>
        <end position="252"/>
    </location>
</feature>
<gene>
    <name evidence="2" type="ORF">JZ751_021135</name>
</gene>
<proteinExistence type="predicted"/>
<evidence type="ECO:0000313" key="3">
    <source>
        <dbReference type="Proteomes" id="UP000824540"/>
    </source>
</evidence>
<dbReference type="OrthoDB" id="8965076at2759"/>
<feature type="compositionally biased region" description="Low complexity" evidence="1">
    <location>
        <begin position="338"/>
        <end position="352"/>
    </location>
</feature>
<organism evidence="2 3">
    <name type="scientific">Albula glossodonta</name>
    <name type="common">roundjaw bonefish</name>
    <dbReference type="NCBI Taxonomy" id="121402"/>
    <lineage>
        <taxon>Eukaryota</taxon>
        <taxon>Metazoa</taxon>
        <taxon>Chordata</taxon>
        <taxon>Craniata</taxon>
        <taxon>Vertebrata</taxon>
        <taxon>Euteleostomi</taxon>
        <taxon>Actinopterygii</taxon>
        <taxon>Neopterygii</taxon>
        <taxon>Teleostei</taxon>
        <taxon>Albuliformes</taxon>
        <taxon>Albulidae</taxon>
        <taxon>Albula</taxon>
    </lineage>
</organism>
<protein>
    <submittedName>
        <fullName evidence="2">Uncharacterized protein</fullName>
    </submittedName>
</protein>
<keyword evidence="3" id="KW-1185">Reference proteome</keyword>
<sequence length="417" mass="45081">MSLRCYGDGCMCSGGWYRGRREMRKASVITRASWPLHAVTEDWPVNGFTEDNVGLRALLKGPAAMVFLLWLDWGLNCQPQGSQSSDTACLTAAAECLVEEVWALPSESQKLNSQPRHYGPHQQGTIGLASPWEAYKIAPNYLQNLIQPYTPAGPLRCAATGCLALSPLKVMSSRASCLHRLSTMSRASSTAKRYTGSSYSSHYGSYSSSLSPALGSYSDRDKLSYKSTSSGYTSSSYLGTSAGHSRNYSTTSEPDRGRPIPRSDLLAGRRSESLSRTPAKSYGSGLSGGRAAGYPSYSYSPAQSSYLSTSSSISLSRRKSVSQTDLSRDLSTLGLKDSSYSSSSSLKPSYRSRASDVEESYSYTRSSYGLSRSSTQDALSSTSYSSSPSRDLTGCIVQDRKASNNCDQFLLNVDYGN</sequence>
<reference evidence="2" key="1">
    <citation type="thesis" date="2021" institute="BYU ScholarsArchive" country="Provo, UT, USA">
        <title>Applications of and Algorithms for Genome Assembly and Genomic Analyses with an Emphasis on Marine Teleosts.</title>
        <authorList>
            <person name="Pickett B.D."/>
        </authorList>
    </citation>
    <scope>NUCLEOTIDE SEQUENCE</scope>
    <source>
        <strain evidence="2">HI-2016</strain>
    </source>
</reference>
<accession>A0A8T2PM41</accession>
<comment type="caution">
    <text evidence="2">The sequence shown here is derived from an EMBL/GenBank/DDBJ whole genome shotgun (WGS) entry which is preliminary data.</text>
</comment>
<name>A0A8T2PM41_9TELE</name>
<dbReference type="Proteomes" id="UP000824540">
    <property type="component" value="Unassembled WGS sequence"/>
</dbReference>
<dbReference type="EMBL" id="JAFBMS010000005">
    <property type="protein sequence ID" value="KAG9352721.1"/>
    <property type="molecule type" value="Genomic_DNA"/>
</dbReference>